<evidence type="ECO:0000313" key="2">
    <source>
        <dbReference type="Proteomes" id="UP000679129"/>
    </source>
</evidence>
<name>A0A8F1MBN6_9BACT</name>
<proteinExistence type="predicted"/>
<dbReference type="EMBL" id="CP076460">
    <property type="protein sequence ID" value="QWQ32430.1"/>
    <property type="molecule type" value="Genomic_DNA"/>
</dbReference>
<dbReference type="SUPFAM" id="SSF53067">
    <property type="entry name" value="Actin-like ATPase domain"/>
    <property type="match status" value="1"/>
</dbReference>
<dbReference type="Pfam" id="PF00480">
    <property type="entry name" value="ROK"/>
    <property type="match status" value="1"/>
</dbReference>
<dbReference type="InterPro" id="IPR000600">
    <property type="entry name" value="ROK"/>
</dbReference>
<accession>A0A8F1MBN6</accession>
<reference evidence="1" key="1">
    <citation type="submission" date="2021-06" db="EMBL/GenBank/DDBJ databases">
        <title>An adapted protocol for Saccharibacteria cultivation: two new species join this phylum of Candidate Phyla Radiations.</title>
        <authorList>
            <person name="Ibrahim A."/>
            <person name="Maatouk M."/>
            <person name="Zgheib R."/>
            <person name="Haddad G."/>
            <person name="Bou Khalil J."/>
            <person name="Raoult D."/>
            <person name="Bittar F."/>
        </authorList>
    </citation>
    <scope>NUCLEOTIDE SEQUENCE</scope>
    <source>
        <strain evidence="1">IHU1</strain>
    </source>
</reference>
<evidence type="ECO:0000313" key="1">
    <source>
        <dbReference type="EMBL" id="QWQ32430.1"/>
    </source>
</evidence>
<protein>
    <submittedName>
        <fullName evidence="1">ROK family protein</fullName>
    </submittedName>
</protein>
<keyword evidence="2" id="KW-1185">Reference proteome</keyword>
<sequence length="169" mass="18197">MLIWQAWRVCSDCPTVPRCGLYITLGTGVGTSLILNGNLHKELSDCEGGHMSLNYNGKITTWEEIAAGRVLQRIFGELSSDTPLEVWEEVANRIKAGLQPLIAFTQPDVVVIGGSVGVFTSYFSDILSGLLAENLPAAISVPKIISAPNPEEIVLYGCYDNAISQLASN</sequence>
<dbReference type="Gene3D" id="3.30.420.40">
    <property type="match status" value="1"/>
</dbReference>
<organism evidence="1 2">
    <name type="scientific">Candidatus Minimicrobia naudis</name>
    <dbReference type="NCBI Taxonomy" id="2841263"/>
    <lineage>
        <taxon>Bacteria</taxon>
        <taxon>Candidatus Saccharimonadota</taxon>
        <taxon>Candidatus Saccharimonadota incertae sedis</taxon>
        <taxon>Candidatus Minimicrobia</taxon>
    </lineage>
</organism>
<gene>
    <name evidence="1" type="ORF">KOY48_00980</name>
</gene>
<dbReference type="InterPro" id="IPR043129">
    <property type="entry name" value="ATPase_NBD"/>
</dbReference>
<dbReference type="KEGG" id="mnd:KOY48_00980"/>
<dbReference type="Proteomes" id="UP000679129">
    <property type="component" value="Chromosome"/>
</dbReference>
<dbReference type="AlphaFoldDB" id="A0A8F1MBN6"/>